<name>A0A136LX36_9BACT</name>
<organism evidence="3 4">
    <name type="scientific">candidate division WS6 bacterium OLB20</name>
    <dbReference type="NCBI Taxonomy" id="1617426"/>
    <lineage>
        <taxon>Bacteria</taxon>
        <taxon>Candidatus Dojkabacteria</taxon>
    </lineage>
</organism>
<evidence type="ECO:0000259" key="2">
    <source>
        <dbReference type="Pfam" id="PF13462"/>
    </source>
</evidence>
<dbReference type="Pfam" id="PF13462">
    <property type="entry name" value="Thioredoxin_4"/>
    <property type="match status" value="1"/>
</dbReference>
<accession>A0A136LX36</accession>
<reference evidence="3 4" key="1">
    <citation type="submission" date="2015-02" db="EMBL/GenBank/DDBJ databases">
        <title>Improved understanding of the partial-nitritation anammox process through 23 genomes representing the majority of the microbial community.</title>
        <authorList>
            <person name="Speth D.R."/>
            <person name="In T Zandt M."/>
            <person name="Guerrero Cruz S."/>
            <person name="Jetten M.S."/>
            <person name="Dutilh B.E."/>
        </authorList>
    </citation>
    <scope>NUCLEOTIDE SEQUENCE [LARGE SCALE GENOMIC DNA]</scope>
    <source>
        <strain evidence="3">OLB20</strain>
    </source>
</reference>
<dbReference type="SUPFAM" id="SSF52833">
    <property type="entry name" value="Thioredoxin-like"/>
    <property type="match status" value="1"/>
</dbReference>
<dbReference type="EMBL" id="JYNZ01000004">
    <property type="protein sequence ID" value="KXK26221.1"/>
    <property type="molecule type" value="Genomic_DNA"/>
</dbReference>
<dbReference type="CDD" id="cd02972">
    <property type="entry name" value="DsbA_family"/>
    <property type="match status" value="1"/>
</dbReference>
<evidence type="ECO:0000313" key="3">
    <source>
        <dbReference type="EMBL" id="KXK26221.1"/>
    </source>
</evidence>
<gene>
    <name evidence="3" type="primary">bdbD_2</name>
    <name evidence="3" type="ORF">TR69_WS6001001216</name>
</gene>
<dbReference type="PANTHER" id="PTHR13887">
    <property type="entry name" value="GLUTATHIONE S-TRANSFERASE KAPPA"/>
    <property type="match status" value="1"/>
</dbReference>
<sequence length="214" mass="23585">MKNLSSSAVLIISVLVGVVLLGVLVFAARNAEKSAETATLPISFEEFSDFECPACASFYPLVEQIRDEFGDDVAFEYKHFPLTTIHPNAYSAAVASEAAREQGKFEEFYDRLFEEQKNLSQELYVSIAEEIGLNVEQFQSDLQNPVVVARVDADIAEGNQRNVNATPTFFIDGKRVNFGTSDPAARLRELLQERVDLAKSQQPESAPDSAPASN</sequence>
<proteinExistence type="inferred from homology"/>
<comment type="caution">
    <text evidence="3">The sequence shown here is derived from an EMBL/GenBank/DDBJ whole genome shotgun (WGS) entry which is preliminary data.</text>
</comment>
<dbReference type="Gene3D" id="3.40.30.10">
    <property type="entry name" value="Glutaredoxin"/>
    <property type="match status" value="1"/>
</dbReference>
<dbReference type="AlphaFoldDB" id="A0A136LX36"/>
<feature type="domain" description="Thioredoxin-like fold" evidence="2">
    <location>
        <begin position="43"/>
        <end position="177"/>
    </location>
</feature>
<evidence type="ECO:0000313" key="4">
    <source>
        <dbReference type="Proteomes" id="UP000070457"/>
    </source>
</evidence>
<dbReference type="InterPro" id="IPR036249">
    <property type="entry name" value="Thioredoxin-like_sf"/>
</dbReference>
<protein>
    <submittedName>
        <fullName evidence="3">Disulfide bond formation protein D</fullName>
    </submittedName>
</protein>
<evidence type="ECO:0000256" key="1">
    <source>
        <dbReference type="ARBA" id="ARBA00005791"/>
    </source>
</evidence>
<dbReference type="PANTHER" id="PTHR13887:SF55">
    <property type="entry name" value="SLR0313 PROTEIN"/>
    <property type="match status" value="1"/>
</dbReference>
<dbReference type="STRING" id="1617426.TR69_WS6001001216"/>
<dbReference type="Proteomes" id="UP000070457">
    <property type="component" value="Unassembled WGS sequence"/>
</dbReference>
<comment type="similarity">
    <text evidence="1">Belongs to the thioredoxin family. DsbA subfamily.</text>
</comment>
<dbReference type="InterPro" id="IPR012336">
    <property type="entry name" value="Thioredoxin-like_fold"/>
</dbReference>